<feature type="compositionally biased region" description="Low complexity" evidence="3">
    <location>
        <begin position="724"/>
        <end position="738"/>
    </location>
</feature>
<dbReference type="Pfam" id="PF13920">
    <property type="entry name" value="zf-C3HC4_3"/>
    <property type="match status" value="1"/>
</dbReference>
<dbReference type="Gene3D" id="3.30.40.10">
    <property type="entry name" value="Zinc/RING finger domain, C3HC4 (zinc finger)"/>
    <property type="match status" value="1"/>
</dbReference>
<feature type="coiled-coil region" evidence="2">
    <location>
        <begin position="308"/>
        <end position="356"/>
    </location>
</feature>
<keyword evidence="1" id="KW-0479">Metal-binding</keyword>
<evidence type="ECO:0000256" key="3">
    <source>
        <dbReference type="SAM" id="MobiDB-lite"/>
    </source>
</evidence>
<feature type="compositionally biased region" description="Acidic residues" evidence="3">
    <location>
        <begin position="840"/>
        <end position="852"/>
    </location>
</feature>
<dbReference type="EMBL" id="JAVRQU010000032">
    <property type="protein sequence ID" value="KAK5689424.1"/>
    <property type="molecule type" value="Genomic_DNA"/>
</dbReference>
<dbReference type="GO" id="GO:0016567">
    <property type="term" value="P:protein ubiquitination"/>
    <property type="evidence" value="ECO:0007669"/>
    <property type="project" value="TreeGrafter"/>
</dbReference>
<feature type="region of interest" description="Disordered" evidence="3">
    <location>
        <begin position="839"/>
        <end position="867"/>
    </location>
</feature>
<dbReference type="InterPro" id="IPR001841">
    <property type="entry name" value="Znf_RING"/>
</dbReference>
<comment type="caution">
    <text evidence="5">The sequence shown here is derived from an EMBL/GenBank/DDBJ whole genome shotgun (WGS) entry which is preliminary data.</text>
</comment>
<dbReference type="PANTHER" id="PTHR22696:SF1">
    <property type="entry name" value="E3 UBIQUITIN-PROTEIN LIGASE RNF26"/>
    <property type="match status" value="1"/>
</dbReference>
<organism evidence="5 6">
    <name type="scientific">Elasticomyces elasticus</name>
    <dbReference type="NCBI Taxonomy" id="574655"/>
    <lineage>
        <taxon>Eukaryota</taxon>
        <taxon>Fungi</taxon>
        <taxon>Dikarya</taxon>
        <taxon>Ascomycota</taxon>
        <taxon>Pezizomycotina</taxon>
        <taxon>Dothideomycetes</taxon>
        <taxon>Dothideomycetidae</taxon>
        <taxon>Mycosphaerellales</taxon>
        <taxon>Teratosphaeriaceae</taxon>
        <taxon>Elasticomyces</taxon>
    </lineage>
</organism>
<feature type="compositionally biased region" description="Basic and acidic residues" evidence="3">
    <location>
        <begin position="858"/>
        <end position="867"/>
    </location>
</feature>
<feature type="region of interest" description="Disordered" evidence="3">
    <location>
        <begin position="499"/>
        <end position="522"/>
    </location>
</feature>
<dbReference type="PANTHER" id="PTHR22696">
    <property type="entry name" value="E3 UBIQUITIN-PROTEIN LIGASE RNF26"/>
    <property type="match status" value="1"/>
</dbReference>
<evidence type="ECO:0000313" key="5">
    <source>
        <dbReference type="EMBL" id="KAK5689424.1"/>
    </source>
</evidence>
<protein>
    <recommendedName>
        <fullName evidence="4">RING-type domain-containing protein</fullName>
    </recommendedName>
</protein>
<evidence type="ECO:0000259" key="4">
    <source>
        <dbReference type="PROSITE" id="PS50089"/>
    </source>
</evidence>
<dbReference type="SMART" id="SM00184">
    <property type="entry name" value="RING"/>
    <property type="match status" value="1"/>
</dbReference>
<accession>A0AAN7VV68</accession>
<keyword evidence="1" id="KW-0863">Zinc-finger</keyword>
<keyword evidence="1" id="KW-0862">Zinc</keyword>
<evidence type="ECO:0000256" key="1">
    <source>
        <dbReference type="PROSITE-ProRule" id="PRU00175"/>
    </source>
</evidence>
<gene>
    <name evidence="5" type="ORF">LTR97_012898</name>
</gene>
<reference evidence="5" key="1">
    <citation type="submission" date="2023-08" db="EMBL/GenBank/DDBJ databases">
        <title>Black Yeasts Isolated from many extreme environments.</title>
        <authorList>
            <person name="Coleine C."/>
            <person name="Stajich J.E."/>
            <person name="Selbmann L."/>
        </authorList>
    </citation>
    <scope>NUCLEOTIDE SEQUENCE</scope>
    <source>
        <strain evidence="5">CCFEE 5810</strain>
    </source>
</reference>
<sequence>MASSIPNCCACADERAHTTSYSTYVDGMGFVPWGKRWDRYCWYCKEFWEKRVRVSGIRPPQTRIPEVPDQREFLEKWEEFHRGYRIAVKEDGSEDRIAVLGEDWREVDPGCLPRTLEEMRAGRAASEAVVQRQQVELAEEPTDPGQTLEDTLDQMFHEAEDEDPTANFLRPSQPPNARNRREINELSDFLNSGRGGQPPNVPHSSSNVHAQAMVPALSRNREYQARRIAALRRELHRMRNGIERVISGLRDLGEAVPEHSEATDRLTALGSTLDEIGGVPSREQADLAIRSVNELTTNAAASQSDRTIANVQARVDEARIHNDEARRNRDQAASELDVAEQEFRTSQQRLQQLQREQRTTENYLRLFGTREEILAQGDQYESPIGGMFSRAYQRFNAAEEVRRDERTLRRVLEDEARGGGEDEVRALAEMDRRERRRDVWGVPERAASEVLPDDAEGELEPAGELEEYYALLRRQNWSQRAPNEPLAVTHAGAIANNDNESSLANKFPQPTPSGPPGEAFPRSMLDSITASRRESAAEAFREELQADPDDLNDMLLERARQEWRTDAHHILDFLASNEDDLRYTSLSSSEVSAMHDRLRDASLSQQDRSLINILFDIPEIVWGSRIMSARFQRCREFGATLEIRTDMQEMDRQGLFEQIELMAEAFQMSSQIRMAARRVTAPGRLSMLYRLQAGERNMQDVDVLQEMLRHLPTVRRAESLHSGSASTSDHAQAASDQAALLRDRAQERREAARNGDHSRQELDAQRRATRAFAVAAGRTAMQAGPDALLEQMANQDAETQAAYERLRANGWAPDGDTTAERELRRTVYRPFEAHTYISDSETEPEDVEDEAQGLDATDTGRPEPRSDEDMKVSLECRICYTQLAEIACLPCGHLVMCKWCSEQHSPVMAHDRTRPRRAAGCPLCRKGIKQKVRVFRA</sequence>
<dbReference type="GO" id="GO:0008270">
    <property type="term" value="F:zinc ion binding"/>
    <property type="evidence" value="ECO:0007669"/>
    <property type="project" value="UniProtKB-KW"/>
</dbReference>
<feature type="region of interest" description="Disordered" evidence="3">
    <location>
        <begin position="159"/>
        <end position="178"/>
    </location>
</feature>
<feature type="region of interest" description="Disordered" evidence="3">
    <location>
        <begin position="715"/>
        <end position="738"/>
    </location>
</feature>
<dbReference type="GO" id="GO:0006511">
    <property type="term" value="P:ubiquitin-dependent protein catabolic process"/>
    <property type="evidence" value="ECO:0007669"/>
    <property type="project" value="TreeGrafter"/>
</dbReference>
<dbReference type="AlphaFoldDB" id="A0AAN7VV68"/>
<dbReference type="SUPFAM" id="SSF57850">
    <property type="entry name" value="RING/U-box"/>
    <property type="match status" value="1"/>
</dbReference>
<feature type="domain" description="RING-type" evidence="4">
    <location>
        <begin position="876"/>
        <end position="925"/>
    </location>
</feature>
<evidence type="ECO:0000313" key="6">
    <source>
        <dbReference type="Proteomes" id="UP001310594"/>
    </source>
</evidence>
<dbReference type="InterPro" id="IPR013083">
    <property type="entry name" value="Znf_RING/FYVE/PHD"/>
</dbReference>
<proteinExistence type="predicted"/>
<evidence type="ECO:0000256" key="2">
    <source>
        <dbReference type="SAM" id="Coils"/>
    </source>
</evidence>
<name>A0AAN7VV68_9PEZI</name>
<dbReference type="GO" id="GO:0061630">
    <property type="term" value="F:ubiquitin protein ligase activity"/>
    <property type="evidence" value="ECO:0007669"/>
    <property type="project" value="TreeGrafter"/>
</dbReference>
<keyword evidence="2" id="KW-0175">Coiled coil</keyword>
<dbReference type="Proteomes" id="UP001310594">
    <property type="component" value="Unassembled WGS sequence"/>
</dbReference>
<dbReference type="PROSITE" id="PS50089">
    <property type="entry name" value="ZF_RING_2"/>
    <property type="match status" value="1"/>
</dbReference>
<feature type="region of interest" description="Disordered" evidence="3">
    <location>
        <begin position="745"/>
        <end position="764"/>
    </location>
</feature>